<proteinExistence type="predicted"/>
<name>G0QVK2_ICHMU</name>
<accession>G0QVK2</accession>
<dbReference type="AlphaFoldDB" id="G0QVK2"/>
<evidence type="ECO:0000256" key="1">
    <source>
        <dbReference type="SAM" id="Coils"/>
    </source>
</evidence>
<dbReference type="OrthoDB" id="193329at2759"/>
<feature type="coiled-coil region" evidence="1">
    <location>
        <begin position="112"/>
        <end position="139"/>
    </location>
</feature>
<dbReference type="GeneID" id="14906878"/>
<dbReference type="InParanoid" id="G0QVK2"/>
<dbReference type="STRING" id="857967.G0QVK2"/>
<dbReference type="EMBL" id="GL983947">
    <property type="protein sequence ID" value="EGR30762.1"/>
    <property type="molecule type" value="Genomic_DNA"/>
</dbReference>
<reference evidence="2 3" key="1">
    <citation type="submission" date="2011-07" db="EMBL/GenBank/DDBJ databases">
        <authorList>
            <person name="Coyne R."/>
            <person name="Brami D."/>
            <person name="Johnson J."/>
            <person name="Hostetler J."/>
            <person name="Hannick L."/>
            <person name="Clark T."/>
            <person name="Cassidy-Hanley D."/>
            <person name="Inman J."/>
        </authorList>
    </citation>
    <scope>NUCLEOTIDE SEQUENCE [LARGE SCALE GENOMIC DNA]</scope>
    <source>
        <strain evidence="2 3">G5</strain>
    </source>
</reference>
<dbReference type="RefSeq" id="XP_004032349.1">
    <property type="nucleotide sequence ID" value="XM_004032301.1"/>
</dbReference>
<evidence type="ECO:0000313" key="2">
    <source>
        <dbReference type="EMBL" id="EGR30762.1"/>
    </source>
</evidence>
<sequence>MLLQKEVKESDEAEYIKTSQSMQKMIQIAERLTNLTPEIIKCKNKKTKQKNSKKKIKKVIPSDSLLKPNRQNLPKINEQQYQRSNQLKIKDPITGLTPMKPESSAYDCVMRAQEVEQLLEEQKAINENLKQELEIRKERCVKRELEYRKIIEELQNEIRQKAVLDTNEAKKMEVPMKYHQEILERVNQLQLKTSLVLIDQEKTRLRLYIKRKLIDF</sequence>
<gene>
    <name evidence="2" type="ORF">IMG5_124280</name>
</gene>
<keyword evidence="1" id="KW-0175">Coiled coil</keyword>
<keyword evidence="3" id="KW-1185">Reference proteome</keyword>
<dbReference type="Proteomes" id="UP000008983">
    <property type="component" value="Unassembled WGS sequence"/>
</dbReference>
<protein>
    <submittedName>
        <fullName evidence="2">Uncharacterized protein</fullName>
    </submittedName>
</protein>
<organism evidence="2 3">
    <name type="scientific">Ichthyophthirius multifiliis</name>
    <name type="common">White spot disease agent</name>
    <name type="synonym">Ich</name>
    <dbReference type="NCBI Taxonomy" id="5932"/>
    <lineage>
        <taxon>Eukaryota</taxon>
        <taxon>Sar</taxon>
        <taxon>Alveolata</taxon>
        <taxon>Ciliophora</taxon>
        <taxon>Intramacronucleata</taxon>
        <taxon>Oligohymenophorea</taxon>
        <taxon>Hymenostomatida</taxon>
        <taxon>Ophryoglenina</taxon>
        <taxon>Ichthyophthirius</taxon>
    </lineage>
</organism>
<evidence type="ECO:0000313" key="3">
    <source>
        <dbReference type="Proteomes" id="UP000008983"/>
    </source>
</evidence>
<dbReference type="eggNOG" id="ENOG502QTD7">
    <property type="taxonomic scope" value="Eukaryota"/>
</dbReference>